<feature type="compositionally biased region" description="Basic residues" evidence="1">
    <location>
        <begin position="143"/>
        <end position="156"/>
    </location>
</feature>
<evidence type="ECO:0000313" key="3">
    <source>
        <dbReference type="Proteomes" id="UP000813444"/>
    </source>
</evidence>
<feature type="compositionally biased region" description="Polar residues" evidence="1">
    <location>
        <begin position="1"/>
        <end position="10"/>
    </location>
</feature>
<feature type="region of interest" description="Disordered" evidence="1">
    <location>
        <begin position="106"/>
        <end position="199"/>
    </location>
</feature>
<evidence type="ECO:0000313" key="2">
    <source>
        <dbReference type="EMBL" id="KAH7311203.1"/>
    </source>
</evidence>
<feature type="compositionally biased region" description="Basic and acidic residues" evidence="1">
    <location>
        <begin position="157"/>
        <end position="199"/>
    </location>
</feature>
<accession>A0A8K0SP01</accession>
<name>A0A8K0SP01_9HYPO</name>
<proteinExistence type="predicted"/>
<dbReference type="Proteomes" id="UP000813444">
    <property type="component" value="Unassembled WGS sequence"/>
</dbReference>
<feature type="compositionally biased region" description="Basic and acidic residues" evidence="1">
    <location>
        <begin position="106"/>
        <end position="122"/>
    </location>
</feature>
<keyword evidence="3" id="KW-1185">Reference proteome</keyword>
<organism evidence="2 3">
    <name type="scientific">Stachybotrys elegans</name>
    <dbReference type="NCBI Taxonomy" id="80388"/>
    <lineage>
        <taxon>Eukaryota</taxon>
        <taxon>Fungi</taxon>
        <taxon>Dikarya</taxon>
        <taxon>Ascomycota</taxon>
        <taxon>Pezizomycotina</taxon>
        <taxon>Sordariomycetes</taxon>
        <taxon>Hypocreomycetidae</taxon>
        <taxon>Hypocreales</taxon>
        <taxon>Stachybotryaceae</taxon>
        <taxon>Stachybotrys</taxon>
    </lineage>
</organism>
<sequence length="401" mass="45436">MSGGDQQQGPPSLFTGLPSPFTGPPQYRNTPSGPHATLIGTRTLQGMQWSAATDDDAIAESARRTTGAPAHVPTVTLMFLDTSISIRRRLQRESDSRFAYLERRERNQAEARDANERRRDAPRTPQAPSEAPRDARREAGQVSRRRRRQRRASQKQRHNDRADNRSRDASEAPRPDAGEARAADRTAPRYDEAKEEFEPRPHGPFCGVCGREGHKVVDCIECNHADGLLHGCTLCNEQHDIGTCTKFLALSDEEKIATILHGRVNMPPLYISNQTTWHQIVYHHICHSNLFFKEMPITERHCMWAVSHVNPGVGLPWYQYSRALYHTGEPEYFLLKPQLKSGMTAMEFFCKEYGYEMPGRECQGQVKTAAAQPGQVHTRPLQMDRMKDSDTSLDPFDIDME</sequence>
<evidence type="ECO:0000256" key="1">
    <source>
        <dbReference type="SAM" id="MobiDB-lite"/>
    </source>
</evidence>
<dbReference type="EMBL" id="JAGPNK010000011">
    <property type="protein sequence ID" value="KAH7311203.1"/>
    <property type="molecule type" value="Genomic_DNA"/>
</dbReference>
<feature type="region of interest" description="Disordered" evidence="1">
    <location>
        <begin position="1"/>
        <end position="36"/>
    </location>
</feature>
<comment type="caution">
    <text evidence="2">The sequence shown here is derived from an EMBL/GenBank/DDBJ whole genome shotgun (WGS) entry which is preliminary data.</text>
</comment>
<evidence type="ECO:0008006" key="4">
    <source>
        <dbReference type="Google" id="ProtNLM"/>
    </source>
</evidence>
<dbReference type="AlphaFoldDB" id="A0A8K0SP01"/>
<reference evidence="2" key="1">
    <citation type="journal article" date="2021" name="Nat. Commun.">
        <title>Genetic determinants of endophytism in the Arabidopsis root mycobiome.</title>
        <authorList>
            <person name="Mesny F."/>
            <person name="Miyauchi S."/>
            <person name="Thiergart T."/>
            <person name="Pickel B."/>
            <person name="Atanasova L."/>
            <person name="Karlsson M."/>
            <person name="Huettel B."/>
            <person name="Barry K.W."/>
            <person name="Haridas S."/>
            <person name="Chen C."/>
            <person name="Bauer D."/>
            <person name="Andreopoulos W."/>
            <person name="Pangilinan J."/>
            <person name="LaButti K."/>
            <person name="Riley R."/>
            <person name="Lipzen A."/>
            <person name="Clum A."/>
            <person name="Drula E."/>
            <person name="Henrissat B."/>
            <person name="Kohler A."/>
            <person name="Grigoriev I.V."/>
            <person name="Martin F.M."/>
            <person name="Hacquard S."/>
        </authorList>
    </citation>
    <scope>NUCLEOTIDE SEQUENCE</scope>
    <source>
        <strain evidence="2">MPI-CAGE-CH-0235</strain>
    </source>
</reference>
<dbReference type="OrthoDB" id="5104837at2759"/>
<gene>
    <name evidence="2" type="ORF">B0I35DRAFT_411444</name>
</gene>
<protein>
    <recommendedName>
        <fullName evidence="4">CCHC-type domain-containing protein</fullName>
    </recommendedName>
</protein>